<dbReference type="GO" id="GO:0004519">
    <property type="term" value="F:endonuclease activity"/>
    <property type="evidence" value="ECO:0007669"/>
    <property type="project" value="UniProtKB-KW"/>
</dbReference>
<keyword evidence="4" id="KW-1185">Reference proteome</keyword>
<keyword evidence="3" id="KW-0378">Hydrolase</keyword>
<dbReference type="InterPro" id="IPR038772">
    <property type="entry name" value="Sph/SMPD2-like"/>
</dbReference>
<evidence type="ECO:0000256" key="1">
    <source>
        <dbReference type="SAM" id="Phobius"/>
    </source>
</evidence>
<keyword evidence="1" id="KW-1133">Transmembrane helix</keyword>
<accession>A0ABY7WSP2</accession>
<dbReference type="PANTHER" id="PTHR16320">
    <property type="entry name" value="SPHINGOMYELINASE FAMILY MEMBER"/>
    <property type="match status" value="1"/>
</dbReference>
<dbReference type="SUPFAM" id="SSF56219">
    <property type="entry name" value="DNase I-like"/>
    <property type="match status" value="1"/>
</dbReference>
<evidence type="ECO:0000259" key="2">
    <source>
        <dbReference type="Pfam" id="PF03372"/>
    </source>
</evidence>
<feature type="domain" description="Endonuclease/exonuclease/phosphatase" evidence="2">
    <location>
        <begin position="61"/>
        <end position="310"/>
    </location>
</feature>
<dbReference type="Gene3D" id="3.60.10.10">
    <property type="entry name" value="Endonuclease/exonuclease/phosphatase"/>
    <property type="match status" value="1"/>
</dbReference>
<gene>
    <name evidence="3" type="ORF">PQ465_08045</name>
</gene>
<dbReference type="EMBL" id="CP117880">
    <property type="protein sequence ID" value="WDF70319.1"/>
    <property type="molecule type" value="Genomic_DNA"/>
</dbReference>
<sequence>MNLDVVWQNRRKWARIVAVLLLLGAYTYLTRSCQTGGHSSNAAYASTVSTHDVSEGELTLLTYNVAGLPDMISAAETPRSISMREISKKLNAFDIVNVQEDFHYHRDLYDGGNQHPYRTKHKEAIPYGDGLNTLSKYPIIKSARIAWTDCHGSDCLAAKGFSMVRLQLGNGITMDVYNVHATSQDNVAAAAARKHNFKQLAAYIRKHSNKEAVLVMGDFNAHYAASWDNVQAFAESVDLQDAWLTAIKQGKRPVVDSNFVAQNKLTLTDSCESIDKIFFRNSPYIEFTPRSYKIEKQQFSNSQGQALSDHCAVSFTLKWKKKSNFFAAQIDDY</sequence>
<dbReference type="RefSeq" id="WP_274269028.1">
    <property type="nucleotide sequence ID" value="NZ_CP117880.1"/>
</dbReference>
<protein>
    <submittedName>
        <fullName evidence="3">Endonuclease/exonuclease/phosphatase family protein</fullName>
    </submittedName>
</protein>
<organism evidence="3 4">
    <name type="scientific">Sphingobacterium oryzagri</name>
    <dbReference type="NCBI Taxonomy" id="3025669"/>
    <lineage>
        <taxon>Bacteria</taxon>
        <taxon>Pseudomonadati</taxon>
        <taxon>Bacteroidota</taxon>
        <taxon>Sphingobacteriia</taxon>
        <taxon>Sphingobacteriales</taxon>
        <taxon>Sphingobacteriaceae</taxon>
        <taxon>Sphingobacterium</taxon>
    </lineage>
</organism>
<keyword evidence="3" id="KW-0255">Endonuclease</keyword>
<keyword evidence="1" id="KW-0812">Transmembrane</keyword>
<dbReference type="Pfam" id="PF03372">
    <property type="entry name" value="Exo_endo_phos"/>
    <property type="match status" value="1"/>
</dbReference>
<evidence type="ECO:0000313" key="3">
    <source>
        <dbReference type="EMBL" id="WDF70319.1"/>
    </source>
</evidence>
<dbReference type="Proteomes" id="UP001221558">
    <property type="component" value="Chromosome"/>
</dbReference>
<reference evidence="3 4" key="1">
    <citation type="submission" date="2023-02" db="EMBL/GenBank/DDBJ databases">
        <title>Genome sequence of Sphingobacterium sp. KACC 22765.</title>
        <authorList>
            <person name="Kim S."/>
            <person name="Heo J."/>
            <person name="Kwon S.-W."/>
        </authorList>
    </citation>
    <scope>NUCLEOTIDE SEQUENCE [LARGE SCALE GENOMIC DNA]</scope>
    <source>
        <strain evidence="3 4">KACC 22765</strain>
    </source>
</reference>
<keyword evidence="3" id="KW-0540">Nuclease</keyword>
<keyword evidence="1" id="KW-0472">Membrane</keyword>
<feature type="transmembrane region" description="Helical" evidence="1">
    <location>
        <begin position="12"/>
        <end position="29"/>
    </location>
</feature>
<dbReference type="InterPro" id="IPR005135">
    <property type="entry name" value="Endo/exonuclease/phosphatase"/>
</dbReference>
<dbReference type="InterPro" id="IPR036691">
    <property type="entry name" value="Endo/exonu/phosph_ase_sf"/>
</dbReference>
<evidence type="ECO:0000313" key="4">
    <source>
        <dbReference type="Proteomes" id="UP001221558"/>
    </source>
</evidence>
<name>A0ABY7WSP2_9SPHI</name>
<dbReference type="PANTHER" id="PTHR16320:SF1">
    <property type="entry name" value="SPHINGOMYELINASE DDB_G0288017"/>
    <property type="match status" value="1"/>
</dbReference>
<proteinExistence type="predicted"/>